<dbReference type="InterPro" id="IPR000515">
    <property type="entry name" value="MetI-like"/>
</dbReference>
<dbReference type="OrthoDB" id="2063054at2"/>
<feature type="transmembrane region" description="Helical" evidence="7">
    <location>
        <begin position="275"/>
        <end position="295"/>
    </location>
</feature>
<dbReference type="KEGG" id="smao:CAG99_07045"/>
<evidence type="ECO:0000313" key="10">
    <source>
        <dbReference type="EMBL" id="ARQ68644.1"/>
    </source>
</evidence>
<protein>
    <submittedName>
        <fullName evidence="10">Sugar ABC transporter permease</fullName>
    </submittedName>
</protein>
<dbReference type="RefSeq" id="WP_086158152.1">
    <property type="nucleotide sequence ID" value="NZ_CP021121.1"/>
</dbReference>
<feature type="region of interest" description="Disordered" evidence="8">
    <location>
        <begin position="1"/>
        <end position="32"/>
    </location>
</feature>
<dbReference type="Gene3D" id="1.10.3720.10">
    <property type="entry name" value="MetI-like"/>
    <property type="match status" value="1"/>
</dbReference>
<feature type="transmembrane region" description="Helical" evidence="7">
    <location>
        <begin position="108"/>
        <end position="129"/>
    </location>
</feature>
<evidence type="ECO:0000256" key="3">
    <source>
        <dbReference type="ARBA" id="ARBA00022475"/>
    </source>
</evidence>
<gene>
    <name evidence="10" type="ORF">CAG99_07045</name>
</gene>
<evidence type="ECO:0000259" key="9">
    <source>
        <dbReference type="PROSITE" id="PS50928"/>
    </source>
</evidence>
<dbReference type="GO" id="GO:0055085">
    <property type="term" value="P:transmembrane transport"/>
    <property type="evidence" value="ECO:0007669"/>
    <property type="project" value="InterPro"/>
</dbReference>
<feature type="transmembrane region" description="Helical" evidence="7">
    <location>
        <begin position="213"/>
        <end position="240"/>
    </location>
</feature>
<evidence type="ECO:0000256" key="8">
    <source>
        <dbReference type="SAM" id="MobiDB-lite"/>
    </source>
</evidence>
<feature type="domain" description="ABC transmembrane type-1" evidence="9">
    <location>
        <begin position="104"/>
        <end position="296"/>
    </location>
</feature>
<keyword evidence="5 7" id="KW-1133">Transmembrane helix</keyword>
<comment type="similarity">
    <text evidence="7">Belongs to the binding-protein-dependent transport system permease family.</text>
</comment>
<feature type="transmembrane region" description="Helical" evidence="7">
    <location>
        <begin position="141"/>
        <end position="161"/>
    </location>
</feature>
<dbReference type="Pfam" id="PF00528">
    <property type="entry name" value="BPD_transp_1"/>
    <property type="match status" value="1"/>
</dbReference>
<evidence type="ECO:0000256" key="4">
    <source>
        <dbReference type="ARBA" id="ARBA00022692"/>
    </source>
</evidence>
<dbReference type="Proteomes" id="UP000194218">
    <property type="component" value="Chromosome"/>
</dbReference>
<organism evidence="10 11">
    <name type="scientific">Streptomyces marincola</name>
    <dbReference type="NCBI Taxonomy" id="2878388"/>
    <lineage>
        <taxon>Bacteria</taxon>
        <taxon>Bacillati</taxon>
        <taxon>Actinomycetota</taxon>
        <taxon>Actinomycetes</taxon>
        <taxon>Kitasatosporales</taxon>
        <taxon>Streptomycetaceae</taxon>
        <taxon>Streptomyces</taxon>
    </lineage>
</organism>
<dbReference type="EMBL" id="CP021121">
    <property type="protein sequence ID" value="ARQ68644.1"/>
    <property type="molecule type" value="Genomic_DNA"/>
</dbReference>
<reference evidence="10 11" key="1">
    <citation type="submission" date="2017-05" db="EMBL/GenBank/DDBJ databases">
        <title>Complete genome sequence of Streptomyces sp. SCSIO 03032 revealed the diverse biosynthetic pathways for its bioactive secondary metabolites.</title>
        <authorList>
            <person name="Ma L."/>
            <person name="Zhu Y."/>
            <person name="Zhang W."/>
            <person name="Zhang G."/>
            <person name="Tian X."/>
            <person name="Zhang S."/>
            <person name="Zhang C."/>
        </authorList>
    </citation>
    <scope>NUCLEOTIDE SEQUENCE [LARGE SCALE GENOMIC DNA]</scope>
    <source>
        <strain evidence="10 11">SCSIO 03032</strain>
    </source>
</reference>
<evidence type="ECO:0000256" key="7">
    <source>
        <dbReference type="RuleBase" id="RU363032"/>
    </source>
</evidence>
<accession>A0A1W7CUZ5</accession>
<name>A0A1W7CUZ5_9ACTN</name>
<dbReference type="PANTHER" id="PTHR43744:SF12">
    <property type="entry name" value="ABC TRANSPORTER PERMEASE PROTEIN MG189-RELATED"/>
    <property type="match status" value="1"/>
</dbReference>
<keyword evidence="6 7" id="KW-0472">Membrane</keyword>
<dbReference type="PANTHER" id="PTHR43744">
    <property type="entry name" value="ABC TRANSPORTER PERMEASE PROTEIN MG189-RELATED-RELATED"/>
    <property type="match status" value="1"/>
</dbReference>
<evidence type="ECO:0000256" key="6">
    <source>
        <dbReference type="ARBA" id="ARBA00023136"/>
    </source>
</evidence>
<proteinExistence type="inferred from homology"/>
<comment type="subcellular location">
    <subcellularLocation>
        <location evidence="1 7">Cell membrane</location>
        <topology evidence="1 7">Multi-pass membrane protein</topology>
    </subcellularLocation>
</comment>
<evidence type="ECO:0000313" key="11">
    <source>
        <dbReference type="Proteomes" id="UP000194218"/>
    </source>
</evidence>
<keyword evidence="2 7" id="KW-0813">Transport</keyword>
<evidence type="ECO:0000256" key="5">
    <source>
        <dbReference type="ARBA" id="ARBA00022989"/>
    </source>
</evidence>
<feature type="transmembrane region" description="Helical" evidence="7">
    <location>
        <begin position="173"/>
        <end position="192"/>
    </location>
</feature>
<dbReference type="AlphaFoldDB" id="A0A1W7CUZ5"/>
<feature type="transmembrane region" description="Helical" evidence="7">
    <location>
        <begin position="40"/>
        <end position="62"/>
    </location>
</feature>
<dbReference type="GO" id="GO:0005886">
    <property type="term" value="C:plasma membrane"/>
    <property type="evidence" value="ECO:0007669"/>
    <property type="project" value="UniProtKB-SubCell"/>
</dbReference>
<keyword evidence="3" id="KW-1003">Cell membrane</keyword>
<dbReference type="SUPFAM" id="SSF161098">
    <property type="entry name" value="MetI-like"/>
    <property type="match status" value="1"/>
</dbReference>
<keyword evidence="11" id="KW-1185">Reference proteome</keyword>
<dbReference type="CDD" id="cd06261">
    <property type="entry name" value="TM_PBP2"/>
    <property type="match status" value="1"/>
</dbReference>
<dbReference type="InterPro" id="IPR035906">
    <property type="entry name" value="MetI-like_sf"/>
</dbReference>
<sequence length="311" mass="33840">MTDLLDTERPPRRSGRPGTADPGPGGRAARDSSPWWLRRSAVTALCAIAGVYTLLPLVWLLFAVTKTLPELYSGNGFSPSAGFHVFDNVQDLFTVDGGRFGRWMLNTAVYAVGGALAATLLSVAAGYAFDKFQFRGKEKWYALVIAGVLIPNTAIVIPLYLMMANAQLTDTMWSVFIPLVVNPFGVYLARAYSSGAIPDELLEAARIDGAGEVRTFLSVGLRIMAPGALTIFLIQFIGIWNNFFLPMVMLTDNDLFTVAQGLFTWNSAVSQNPDYTRMVVVGSAVTTIPLLLLFLPLQRHWRAGLAEGGVK</sequence>
<evidence type="ECO:0000256" key="2">
    <source>
        <dbReference type="ARBA" id="ARBA00022448"/>
    </source>
</evidence>
<feature type="compositionally biased region" description="Basic and acidic residues" evidence="8">
    <location>
        <begin position="1"/>
        <end position="11"/>
    </location>
</feature>
<dbReference type="PROSITE" id="PS50928">
    <property type="entry name" value="ABC_TM1"/>
    <property type="match status" value="1"/>
</dbReference>
<evidence type="ECO:0000256" key="1">
    <source>
        <dbReference type="ARBA" id="ARBA00004651"/>
    </source>
</evidence>
<keyword evidence="4 7" id="KW-0812">Transmembrane</keyword>